<gene>
    <name evidence="2" type="ORF">SDC9_134821</name>
</gene>
<dbReference type="EMBL" id="VSSQ01035493">
    <property type="protein sequence ID" value="MPM87721.1"/>
    <property type="molecule type" value="Genomic_DNA"/>
</dbReference>
<accession>A0A645DEP9</accession>
<sequence>MDAVQPGGDDPVIFLDLFEHQLVHAVDPVFFLKGRFPGRVGIVAVTAVDGDHFLHGGLYHLHEAGRQQHRRRGQQDQDQQEQGAEVKQHG</sequence>
<dbReference type="AlphaFoldDB" id="A0A645DEP9"/>
<evidence type="ECO:0000256" key="1">
    <source>
        <dbReference type="SAM" id="MobiDB-lite"/>
    </source>
</evidence>
<proteinExistence type="predicted"/>
<comment type="caution">
    <text evidence="2">The sequence shown here is derived from an EMBL/GenBank/DDBJ whole genome shotgun (WGS) entry which is preliminary data.</text>
</comment>
<evidence type="ECO:0000313" key="2">
    <source>
        <dbReference type="EMBL" id="MPM87721.1"/>
    </source>
</evidence>
<feature type="region of interest" description="Disordered" evidence="1">
    <location>
        <begin position="65"/>
        <end position="90"/>
    </location>
</feature>
<organism evidence="2">
    <name type="scientific">bioreactor metagenome</name>
    <dbReference type="NCBI Taxonomy" id="1076179"/>
    <lineage>
        <taxon>unclassified sequences</taxon>
        <taxon>metagenomes</taxon>
        <taxon>ecological metagenomes</taxon>
    </lineage>
</organism>
<name>A0A645DEP9_9ZZZZ</name>
<reference evidence="2" key="1">
    <citation type="submission" date="2019-08" db="EMBL/GenBank/DDBJ databases">
        <authorList>
            <person name="Kucharzyk K."/>
            <person name="Murdoch R.W."/>
            <person name="Higgins S."/>
            <person name="Loffler F."/>
        </authorList>
    </citation>
    <scope>NUCLEOTIDE SEQUENCE</scope>
</reference>
<protein>
    <submittedName>
        <fullName evidence="2">Uncharacterized protein</fullName>
    </submittedName>
</protein>